<dbReference type="AlphaFoldDB" id="A0A0K2B619"/>
<feature type="region of interest" description="Disordered" evidence="1">
    <location>
        <begin position="1"/>
        <end position="160"/>
    </location>
</feature>
<organism evidence="3 4">
    <name type="scientific">Streptomyces ambofaciens (strain ATCC 23877 / 3486 / DSM 40053 / JCM 4204 / NBRC 12836 / NRRL B-2516)</name>
    <dbReference type="NCBI Taxonomy" id="278992"/>
    <lineage>
        <taxon>Bacteria</taxon>
        <taxon>Bacillati</taxon>
        <taxon>Actinomycetota</taxon>
        <taxon>Actinomycetes</taxon>
        <taxon>Kitasatosporales</taxon>
        <taxon>Streptomycetaceae</taxon>
        <taxon>Streptomyces</taxon>
    </lineage>
</organism>
<protein>
    <submittedName>
        <fullName evidence="3">Uncharacterized protein</fullName>
    </submittedName>
</protein>
<feature type="compositionally biased region" description="Polar residues" evidence="1">
    <location>
        <begin position="11"/>
        <end position="32"/>
    </location>
</feature>
<gene>
    <name evidence="2" type="ORF">SAM23877_0217</name>
    <name evidence="3" type="ORF">SAM23877_7456</name>
</gene>
<feature type="compositionally biased region" description="Polar residues" evidence="1">
    <location>
        <begin position="104"/>
        <end position="113"/>
    </location>
</feature>
<feature type="compositionally biased region" description="Low complexity" evidence="1">
    <location>
        <begin position="70"/>
        <end position="91"/>
    </location>
</feature>
<evidence type="ECO:0000256" key="1">
    <source>
        <dbReference type="SAM" id="MobiDB-lite"/>
    </source>
</evidence>
<name>A0A0K2B619_STRA7</name>
<proteinExistence type="predicted"/>
<dbReference type="Proteomes" id="UP000061018">
    <property type="component" value="Chromosome"/>
</dbReference>
<reference evidence="3" key="2">
    <citation type="submission" date="2015-07" db="EMBL/GenBank/DDBJ databases">
        <title>Complete genome sequence of Streptomyces ambofaciens ATCC 23877, the spiramycin producer.</title>
        <authorList>
            <person name="Thibessard A."/>
            <person name="Haas D."/>
            <person name="Gerbaud C."/>
            <person name="Aigle B."/>
            <person name="Lautru S."/>
            <person name="Pernodet J.-L."/>
            <person name="Leblond P."/>
        </authorList>
    </citation>
    <scope>NUCLEOTIDE SEQUENCE [LARGE SCALE GENOMIC DNA]</scope>
    <source>
        <strain evidence="3">ATCC 23877</strain>
    </source>
</reference>
<dbReference type="EMBL" id="CP012382">
    <property type="protein sequence ID" value="AKZ60497.1"/>
    <property type="molecule type" value="Genomic_DNA"/>
</dbReference>
<feature type="compositionally biased region" description="Basic residues" evidence="1">
    <location>
        <begin position="60"/>
        <end position="69"/>
    </location>
</feature>
<evidence type="ECO:0000313" key="4">
    <source>
        <dbReference type="Proteomes" id="UP000061018"/>
    </source>
</evidence>
<accession>A0A0K2B619</accession>
<dbReference type="KEGG" id="samb:SAM23877_0217"/>
<feature type="compositionally biased region" description="Basic residues" evidence="1">
    <location>
        <begin position="136"/>
        <end position="151"/>
    </location>
</feature>
<dbReference type="KEGG" id="samb:SAM23877_7456"/>
<sequence length="160" mass="17704">MSACTYFSHRPTPTGTGQNPSRRTRRWSQQQPAPDHATGHTPRFHNRACGFNRPAPAGPHHPRQAHRQQRTPPQQRTPAPARRPAPDTTTRYCTPPPAPRENPGTCTPSTTRHSPALPATPRPAPRPACGTGRPRTTAKQHTPGRRRHRPTPRPVPAITE</sequence>
<evidence type="ECO:0000313" key="2">
    <source>
        <dbReference type="EMBL" id="AKZ53266.1"/>
    </source>
</evidence>
<evidence type="ECO:0000313" key="3">
    <source>
        <dbReference type="EMBL" id="AKZ60497.1"/>
    </source>
</evidence>
<dbReference type="EMBL" id="CP012382">
    <property type="protein sequence ID" value="AKZ53266.1"/>
    <property type="molecule type" value="Genomic_DNA"/>
</dbReference>
<reference evidence="4" key="1">
    <citation type="journal article" date="2015" name="J. Biotechnol.">
        <title>Complete genome sequence of Streptomyces ambofaciens ATCC 23877, the spiramycin producer.</title>
        <authorList>
            <person name="Thibessard A."/>
            <person name="Haas D."/>
            <person name="Gerbaud C."/>
            <person name="Aigle B."/>
            <person name="Lautru S."/>
            <person name="Pernodet J.L."/>
            <person name="Leblond P."/>
        </authorList>
    </citation>
    <scope>NUCLEOTIDE SEQUENCE [LARGE SCALE GENOMIC DNA]</scope>
    <source>
        <strain evidence="4">ATCC 23877 / 3486 / DSM 40053 / JCM 4204 / NBRC 12836 / NRRL B-2516</strain>
    </source>
</reference>